<dbReference type="AlphaFoldDB" id="A0A420Y4A9"/>
<evidence type="ECO:0000313" key="2">
    <source>
        <dbReference type="EMBL" id="RKU42724.1"/>
    </source>
</evidence>
<organism evidence="2 3">
    <name type="scientific">Coniochaeta pulveracea</name>
    <dbReference type="NCBI Taxonomy" id="177199"/>
    <lineage>
        <taxon>Eukaryota</taxon>
        <taxon>Fungi</taxon>
        <taxon>Dikarya</taxon>
        <taxon>Ascomycota</taxon>
        <taxon>Pezizomycotina</taxon>
        <taxon>Sordariomycetes</taxon>
        <taxon>Sordariomycetidae</taxon>
        <taxon>Coniochaetales</taxon>
        <taxon>Coniochaetaceae</taxon>
        <taxon>Coniochaeta</taxon>
    </lineage>
</organism>
<evidence type="ECO:0000256" key="1">
    <source>
        <dbReference type="SAM" id="SignalP"/>
    </source>
</evidence>
<sequence length="238" mass="25152">MARLSSLLLLFTSALLVEQAVATETKHAPVAGDGHLRRRDLLTCEQTYGSGWTPCGAADSTFCYNPSEGQTCCPEDAGYCDAGAYCAPVAGFCCLYSEDFGTCADNSGFQLPSGVSSTWTTTWTRTTTVTIPRSRTSTTSSLQMTPNSHGNITRTLTSTSTTCLLDATMTASNLWGGSGFNSSSNSNTGITALPSMSIPYVQGTGVPYVQASAARRQPWMSTRMAWAMGAIAVFMAIC</sequence>
<proteinExistence type="predicted"/>
<gene>
    <name evidence="2" type="ORF">DL546_004007</name>
</gene>
<reference evidence="2 3" key="1">
    <citation type="submission" date="2018-08" db="EMBL/GenBank/DDBJ databases">
        <title>Draft genome of the lignicolous fungus Coniochaeta pulveracea.</title>
        <authorList>
            <person name="Borstlap C.J."/>
            <person name="De Witt R.N."/>
            <person name="Botha A."/>
            <person name="Volschenk H."/>
        </authorList>
    </citation>
    <scope>NUCLEOTIDE SEQUENCE [LARGE SCALE GENOMIC DNA]</scope>
    <source>
        <strain evidence="2 3">CAB683</strain>
    </source>
</reference>
<evidence type="ECO:0000313" key="3">
    <source>
        <dbReference type="Proteomes" id="UP000275385"/>
    </source>
</evidence>
<feature type="chain" id="PRO_5019453702" evidence="1">
    <location>
        <begin position="23"/>
        <end position="238"/>
    </location>
</feature>
<dbReference type="OrthoDB" id="5585746at2759"/>
<keyword evidence="1" id="KW-0732">Signal</keyword>
<comment type="caution">
    <text evidence="2">The sequence shown here is derived from an EMBL/GenBank/DDBJ whole genome shotgun (WGS) entry which is preliminary data.</text>
</comment>
<dbReference type="EMBL" id="QVQW01000052">
    <property type="protein sequence ID" value="RKU42724.1"/>
    <property type="molecule type" value="Genomic_DNA"/>
</dbReference>
<feature type="signal peptide" evidence="1">
    <location>
        <begin position="1"/>
        <end position="22"/>
    </location>
</feature>
<protein>
    <submittedName>
        <fullName evidence="2">Uncharacterized protein</fullName>
    </submittedName>
</protein>
<accession>A0A420Y4A9</accession>
<dbReference type="Proteomes" id="UP000275385">
    <property type="component" value="Unassembled WGS sequence"/>
</dbReference>
<keyword evidence="3" id="KW-1185">Reference proteome</keyword>
<name>A0A420Y4A9_9PEZI</name>